<dbReference type="SUPFAM" id="SSF51905">
    <property type="entry name" value="FAD/NAD(P)-binding domain"/>
    <property type="match status" value="1"/>
</dbReference>
<feature type="domain" description="Glucose-methanol-choline oxidoreductase C-terminal" evidence="2">
    <location>
        <begin position="38"/>
        <end position="172"/>
    </location>
</feature>
<dbReference type="InterPro" id="IPR012132">
    <property type="entry name" value="GMC_OxRdtase"/>
</dbReference>
<evidence type="ECO:0000256" key="1">
    <source>
        <dbReference type="ARBA" id="ARBA00010790"/>
    </source>
</evidence>
<protein>
    <recommendedName>
        <fullName evidence="2">Glucose-methanol-choline oxidoreductase C-terminal domain-containing protein</fullName>
    </recommendedName>
</protein>
<reference evidence="3" key="1">
    <citation type="journal article" date="2014" name="Front. Microbiol.">
        <title>High frequency of phylogenetically diverse reductive dehalogenase-homologous genes in deep subseafloor sedimentary metagenomes.</title>
        <authorList>
            <person name="Kawai M."/>
            <person name="Futagami T."/>
            <person name="Toyoda A."/>
            <person name="Takaki Y."/>
            <person name="Nishi S."/>
            <person name="Hori S."/>
            <person name="Arai W."/>
            <person name="Tsubouchi T."/>
            <person name="Morono Y."/>
            <person name="Uchiyama I."/>
            <person name="Ito T."/>
            <person name="Fujiyama A."/>
            <person name="Inagaki F."/>
            <person name="Takami H."/>
        </authorList>
    </citation>
    <scope>NUCLEOTIDE SEQUENCE</scope>
    <source>
        <strain evidence="3">Expedition CK06-06</strain>
    </source>
</reference>
<dbReference type="PANTHER" id="PTHR11552:SF147">
    <property type="entry name" value="CHOLINE DEHYDROGENASE, MITOCHONDRIAL"/>
    <property type="match status" value="1"/>
</dbReference>
<dbReference type="PANTHER" id="PTHR11552">
    <property type="entry name" value="GLUCOSE-METHANOL-CHOLINE GMC OXIDOREDUCTASE"/>
    <property type="match status" value="1"/>
</dbReference>
<proteinExistence type="inferred from homology"/>
<dbReference type="Gene3D" id="3.50.50.60">
    <property type="entry name" value="FAD/NAD(P)-binding domain"/>
    <property type="match status" value="1"/>
</dbReference>
<comment type="caution">
    <text evidence="3">The sequence shown here is derived from an EMBL/GenBank/DDBJ whole genome shotgun (WGS) entry which is preliminary data.</text>
</comment>
<accession>X0Z1R7</accession>
<dbReference type="EMBL" id="BARS01050942">
    <property type="protein sequence ID" value="GAG52492.1"/>
    <property type="molecule type" value="Genomic_DNA"/>
</dbReference>
<dbReference type="Gene3D" id="3.30.560.10">
    <property type="entry name" value="Glucose Oxidase, domain 3"/>
    <property type="match status" value="1"/>
</dbReference>
<dbReference type="GO" id="GO:0016614">
    <property type="term" value="F:oxidoreductase activity, acting on CH-OH group of donors"/>
    <property type="evidence" value="ECO:0007669"/>
    <property type="project" value="InterPro"/>
</dbReference>
<dbReference type="GO" id="GO:0050660">
    <property type="term" value="F:flavin adenine dinucleotide binding"/>
    <property type="evidence" value="ECO:0007669"/>
    <property type="project" value="InterPro"/>
</dbReference>
<dbReference type="SUPFAM" id="SSF54373">
    <property type="entry name" value="FAD-linked reductases, C-terminal domain"/>
    <property type="match status" value="1"/>
</dbReference>
<dbReference type="Pfam" id="PF05199">
    <property type="entry name" value="GMC_oxred_C"/>
    <property type="match status" value="1"/>
</dbReference>
<feature type="non-terminal residue" evidence="3">
    <location>
        <position position="1"/>
    </location>
</feature>
<gene>
    <name evidence="3" type="ORF">S01H1_75963</name>
</gene>
<evidence type="ECO:0000259" key="2">
    <source>
        <dbReference type="Pfam" id="PF05199"/>
    </source>
</evidence>
<evidence type="ECO:0000313" key="3">
    <source>
        <dbReference type="EMBL" id="GAG52492.1"/>
    </source>
</evidence>
<name>X0Z1R7_9ZZZZ</name>
<comment type="similarity">
    <text evidence="1">Belongs to the GMC oxidoreductase family.</text>
</comment>
<dbReference type="AlphaFoldDB" id="X0Z1R7"/>
<dbReference type="InterPro" id="IPR036188">
    <property type="entry name" value="FAD/NAD-bd_sf"/>
</dbReference>
<dbReference type="InterPro" id="IPR007867">
    <property type="entry name" value="GMC_OxRtase_C"/>
</dbReference>
<sequence>ALLYFSPVSYTRAPEGKRPLMSPDPFPGFLIGFSPCRPTSRGSVVARSPDPFVAPEIRPNYLDTGEDREAMLEGGRFIRRLAETPAMRAVIEAEVSPGAQAQGDEAMRVHIRDNAWSVFHASCSCRMGSDPQTSAVDPRLRVHGVAGLRVVDASVFPSVTSGNINGPTIMVAERAADLILEDA</sequence>
<organism evidence="3">
    <name type="scientific">marine sediment metagenome</name>
    <dbReference type="NCBI Taxonomy" id="412755"/>
    <lineage>
        <taxon>unclassified sequences</taxon>
        <taxon>metagenomes</taxon>
        <taxon>ecological metagenomes</taxon>
    </lineage>
</organism>